<keyword evidence="7" id="KW-0539">Nucleus</keyword>
<evidence type="ECO:0000256" key="2">
    <source>
        <dbReference type="ARBA" id="ARBA00004496"/>
    </source>
</evidence>
<protein>
    <recommendedName>
        <fullName evidence="5">Protein YAE1</fullName>
    </recommendedName>
    <alternativeName>
        <fullName evidence="4">Protein yae1</fullName>
    </alternativeName>
</protein>
<evidence type="ECO:0000256" key="3">
    <source>
        <dbReference type="ARBA" id="ARBA00007096"/>
    </source>
</evidence>
<evidence type="ECO:0000313" key="9">
    <source>
        <dbReference type="EMBL" id="KAF7720888.1"/>
    </source>
</evidence>
<organism evidence="9 10">
    <name type="scientific">Apophysomyces ossiformis</name>
    <dbReference type="NCBI Taxonomy" id="679940"/>
    <lineage>
        <taxon>Eukaryota</taxon>
        <taxon>Fungi</taxon>
        <taxon>Fungi incertae sedis</taxon>
        <taxon>Mucoromycota</taxon>
        <taxon>Mucoromycotina</taxon>
        <taxon>Mucoromycetes</taxon>
        <taxon>Mucorales</taxon>
        <taxon>Mucorineae</taxon>
        <taxon>Mucoraceae</taxon>
        <taxon>Apophysomyces</taxon>
    </lineage>
</organism>
<dbReference type="PANTHER" id="PTHR18829:SF0">
    <property type="entry name" value="PROTEIN YAE1 HOMOLOG"/>
    <property type="match status" value="1"/>
</dbReference>
<evidence type="ECO:0000259" key="8">
    <source>
        <dbReference type="Pfam" id="PF09811"/>
    </source>
</evidence>
<feature type="domain" description="Essential protein Yae1 N-terminal" evidence="8">
    <location>
        <begin position="39"/>
        <end position="77"/>
    </location>
</feature>
<evidence type="ECO:0000256" key="1">
    <source>
        <dbReference type="ARBA" id="ARBA00004123"/>
    </source>
</evidence>
<accession>A0A8H7EJZ2</accession>
<evidence type="ECO:0000256" key="5">
    <source>
        <dbReference type="ARBA" id="ARBA00018400"/>
    </source>
</evidence>
<evidence type="ECO:0000256" key="4">
    <source>
        <dbReference type="ARBA" id="ARBA00017286"/>
    </source>
</evidence>
<evidence type="ECO:0000313" key="10">
    <source>
        <dbReference type="Proteomes" id="UP000605846"/>
    </source>
</evidence>
<sequence>MHSEDRDDVWASSDEETTYDRSIAQREWDRLHEDHGNEGYKVGIIEGKEVNMQQGFNHGYGEGIQIGIALGKLQGILSSYIAFYKHIVKKEEIVAPLQKLYDELDQVEVNHVFTKGYFDTKEVAGSDDYLSPREFILQWENKVNEAIEKVRQQ</sequence>
<dbReference type="GO" id="GO:0005737">
    <property type="term" value="C:cytoplasm"/>
    <property type="evidence" value="ECO:0007669"/>
    <property type="project" value="UniProtKB-SubCell"/>
</dbReference>
<evidence type="ECO:0000256" key="7">
    <source>
        <dbReference type="ARBA" id="ARBA00023242"/>
    </source>
</evidence>
<reference evidence="9" key="1">
    <citation type="submission" date="2020-01" db="EMBL/GenBank/DDBJ databases">
        <title>Genome Sequencing of Three Apophysomyces-Like Fungal Strains Confirms a Novel Fungal Genus in the Mucoromycota with divergent Burkholderia-like Endosymbiotic Bacteria.</title>
        <authorList>
            <person name="Stajich J.E."/>
            <person name="Macias A.M."/>
            <person name="Carter-House D."/>
            <person name="Lovett B."/>
            <person name="Kasson L.R."/>
            <person name="Berry K."/>
            <person name="Grigoriev I."/>
            <person name="Chang Y."/>
            <person name="Spatafora J."/>
            <person name="Kasson M.T."/>
        </authorList>
    </citation>
    <scope>NUCLEOTIDE SEQUENCE</scope>
    <source>
        <strain evidence="9">NRRL A-21654</strain>
    </source>
</reference>
<keyword evidence="6" id="KW-0963">Cytoplasm</keyword>
<dbReference type="OrthoDB" id="20086at2759"/>
<name>A0A8H7EJZ2_9FUNG</name>
<gene>
    <name evidence="9" type="ORF">EC973_005868</name>
</gene>
<dbReference type="EMBL" id="JABAYA010000340">
    <property type="protein sequence ID" value="KAF7720888.1"/>
    <property type="molecule type" value="Genomic_DNA"/>
</dbReference>
<comment type="similarity">
    <text evidence="3">Belongs to the YAE1 family.</text>
</comment>
<dbReference type="Proteomes" id="UP000605846">
    <property type="component" value="Unassembled WGS sequence"/>
</dbReference>
<comment type="subcellular location">
    <subcellularLocation>
        <location evidence="2">Cytoplasm</location>
    </subcellularLocation>
    <subcellularLocation>
        <location evidence="1">Nucleus</location>
    </subcellularLocation>
</comment>
<proteinExistence type="inferred from homology"/>
<dbReference type="InterPro" id="IPR038881">
    <property type="entry name" value="Yae1-like"/>
</dbReference>
<evidence type="ECO:0000256" key="6">
    <source>
        <dbReference type="ARBA" id="ARBA00022490"/>
    </source>
</evidence>
<dbReference type="Pfam" id="PF09811">
    <property type="entry name" value="Yae1_N"/>
    <property type="match status" value="1"/>
</dbReference>
<keyword evidence="10" id="KW-1185">Reference proteome</keyword>
<comment type="caution">
    <text evidence="9">The sequence shown here is derived from an EMBL/GenBank/DDBJ whole genome shotgun (WGS) entry which is preliminary data.</text>
</comment>
<dbReference type="PANTHER" id="PTHR18829">
    <property type="entry name" value="PROTEIN YAE1 HOMOLOG"/>
    <property type="match status" value="1"/>
</dbReference>
<dbReference type="AlphaFoldDB" id="A0A8H7EJZ2"/>
<dbReference type="InterPro" id="IPR019191">
    <property type="entry name" value="Essential_protein_Yae1_N"/>
</dbReference>
<dbReference type="GO" id="GO:0005634">
    <property type="term" value="C:nucleus"/>
    <property type="evidence" value="ECO:0007669"/>
    <property type="project" value="UniProtKB-SubCell"/>
</dbReference>